<accession>A0AAN7C925</accession>
<proteinExistence type="predicted"/>
<reference evidence="2" key="1">
    <citation type="journal article" date="2023" name="Mol. Phylogenet. Evol.">
        <title>Genome-scale phylogeny and comparative genomics of the fungal order Sordariales.</title>
        <authorList>
            <person name="Hensen N."/>
            <person name="Bonometti L."/>
            <person name="Westerberg I."/>
            <person name="Brannstrom I.O."/>
            <person name="Guillou S."/>
            <person name="Cros-Aarteil S."/>
            <person name="Calhoun S."/>
            <person name="Haridas S."/>
            <person name="Kuo A."/>
            <person name="Mondo S."/>
            <person name="Pangilinan J."/>
            <person name="Riley R."/>
            <person name="LaButti K."/>
            <person name="Andreopoulos B."/>
            <person name="Lipzen A."/>
            <person name="Chen C."/>
            <person name="Yan M."/>
            <person name="Daum C."/>
            <person name="Ng V."/>
            <person name="Clum A."/>
            <person name="Steindorff A."/>
            <person name="Ohm R.A."/>
            <person name="Martin F."/>
            <person name="Silar P."/>
            <person name="Natvig D.O."/>
            <person name="Lalanne C."/>
            <person name="Gautier V."/>
            <person name="Ament-Velasquez S.L."/>
            <person name="Kruys A."/>
            <person name="Hutchinson M.I."/>
            <person name="Powell A.J."/>
            <person name="Barry K."/>
            <person name="Miller A.N."/>
            <person name="Grigoriev I.V."/>
            <person name="Debuchy R."/>
            <person name="Gladieux P."/>
            <person name="Hiltunen Thoren M."/>
            <person name="Johannesson H."/>
        </authorList>
    </citation>
    <scope>NUCLEOTIDE SEQUENCE</scope>
    <source>
        <strain evidence="2">CBS 532.94</strain>
    </source>
</reference>
<feature type="region of interest" description="Disordered" evidence="1">
    <location>
        <begin position="1"/>
        <end position="21"/>
    </location>
</feature>
<organism evidence="2 3">
    <name type="scientific">Achaetomium macrosporum</name>
    <dbReference type="NCBI Taxonomy" id="79813"/>
    <lineage>
        <taxon>Eukaryota</taxon>
        <taxon>Fungi</taxon>
        <taxon>Dikarya</taxon>
        <taxon>Ascomycota</taxon>
        <taxon>Pezizomycotina</taxon>
        <taxon>Sordariomycetes</taxon>
        <taxon>Sordariomycetidae</taxon>
        <taxon>Sordariales</taxon>
        <taxon>Chaetomiaceae</taxon>
        <taxon>Achaetomium</taxon>
    </lineage>
</organism>
<name>A0AAN7C925_9PEZI</name>
<feature type="compositionally biased region" description="Pro residues" evidence="1">
    <location>
        <begin position="1"/>
        <end position="10"/>
    </location>
</feature>
<comment type="caution">
    <text evidence="2">The sequence shown here is derived from an EMBL/GenBank/DDBJ whole genome shotgun (WGS) entry which is preliminary data.</text>
</comment>
<reference evidence="2" key="2">
    <citation type="submission" date="2023-05" db="EMBL/GenBank/DDBJ databases">
        <authorList>
            <consortium name="Lawrence Berkeley National Laboratory"/>
            <person name="Steindorff A."/>
            <person name="Hensen N."/>
            <person name="Bonometti L."/>
            <person name="Westerberg I."/>
            <person name="Brannstrom I.O."/>
            <person name="Guillou S."/>
            <person name="Cros-Aarteil S."/>
            <person name="Calhoun S."/>
            <person name="Haridas S."/>
            <person name="Kuo A."/>
            <person name="Mondo S."/>
            <person name="Pangilinan J."/>
            <person name="Riley R."/>
            <person name="Labutti K."/>
            <person name="Andreopoulos B."/>
            <person name="Lipzen A."/>
            <person name="Chen C."/>
            <person name="Yanf M."/>
            <person name="Daum C."/>
            <person name="Ng V."/>
            <person name="Clum A."/>
            <person name="Ohm R."/>
            <person name="Martin F."/>
            <person name="Silar P."/>
            <person name="Natvig D."/>
            <person name="Lalanne C."/>
            <person name="Gautier V."/>
            <person name="Ament-Velasquez S.L."/>
            <person name="Kruys A."/>
            <person name="Hutchinson M.I."/>
            <person name="Powell A.J."/>
            <person name="Barry K."/>
            <person name="Miller A.N."/>
            <person name="Grigoriev I.V."/>
            <person name="Debuchy R."/>
            <person name="Gladieux P."/>
            <person name="Thoren M.H."/>
            <person name="Johannesson H."/>
        </authorList>
    </citation>
    <scope>NUCLEOTIDE SEQUENCE</scope>
    <source>
        <strain evidence="2">CBS 532.94</strain>
    </source>
</reference>
<dbReference type="AlphaFoldDB" id="A0AAN7C925"/>
<dbReference type="EMBL" id="MU860129">
    <property type="protein sequence ID" value="KAK4237644.1"/>
    <property type="molecule type" value="Genomic_DNA"/>
</dbReference>
<sequence length="197" mass="21943">MAPPAQPPAGPGQRASEKIPPLTNLAPSIFVPLRDDILNTELPQGPVERIKWILKTINYQREGVRENLLYLFEREKQRVVQQAIEIEQAQGQPKIKPGLPPSEVDEVIANMEAPAAPGMNYNVQSMPALQPGTSIPPNASLRDRTMLELLMMVEKGLSELQGFEGYMANIKQQYLNRLEQEVARFEGSGKWSEGRSG</sequence>
<protein>
    <submittedName>
        <fullName evidence="2">Uncharacterized protein</fullName>
    </submittedName>
</protein>
<dbReference type="Proteomes" id="UP001303760">
    <property type="component" value="Unassembled WGS sequence"/>
</dbReference>
<keyword evidence="3" id="KW-1185">Reference proteome</keyword>
<gene>
    <name evidence="2" type="ORF">C8A03DRAFT_34395</name>
</gene>
<evidence type="ECO:0000313" key="3">
    <source>
        <dbReference type="Proteomes" id="UP001303760"/>
    </source>
</evidence>
<evidence type="ECO:0000313" key="2">
    <source>
        <dbReference type="EMBL" id="KAK4237644.1"/>
    </source>
</evidence>
<evidence type="ECO:0000256" key="1">
    <source>
        <dbReference type="SAM" id="MobiDB-lite"/>
    </source>
</evidence>